<feature type="transmembrane region" description="Helical" evidence="6">
    <location>
        <begin position="6"/>
        <end position="26"/>
    </location>
</feature>
<evidence type="ECO:0000256" key="5">
    <source>
        <dbReference type="ARBA" id="ARBA00023136"/>
    </source>
</evidence>
<proteinExistence type="inferred from homology"/>
<name>A0A5N0UKI2_9PSEU</name>
<dbReference type="PANTHER" id="PTHR30238:SF0">
    <property type="entry name" value="THYLAKOID MEMBRANE PROTEIN TERC, CHLOROPLASTIC"/>
    <property type="match status" value="1"/>
</dbReference>
<dbReference type="InterPro" id="IPR022369">
    <property type="entry name" value="Integral_membrane_TerC_rswitch"/>
</dbReference>
<feature type="transmembrane region" description="Helical" evidence="6">
    <location>
        <begin position="191"/>
        <end position="211"/>
    </location>
</feature>
<dbReference type="GO" id="GO:0016020">
    <property type="term" value="C:membrane"/>
    <property type="evidence" value="ECO:0007669"/>
    <property type="project" value="UniProtKB-SubCell"/>
</dbReference>
<evidence type="ECO:0000313" key="7">
    <source>
        <dbReference type="EMBL" id="KAA9149314.1"/>
    </source>
</evidence>
<keyword evidence="8" id="KW-1185">Reference proteome</keyword>
<keyword evidence="3 6" id="KW-0812">Transmembrane</keyword>
<evidence type="ECO:0000256" key="6">
    <source>
        <dbReference type="SAM" id="Phobius"/>
    </source>
</evidence>
<reference evidence="7" key="1">
    <citation type="submission" date="2019-09" db="EMBL/GenBank/DDBJ databases">
        <authorList>
            <person name="Teo W.F.A."/>
            <person name="Duangmal K."/>
        </authorList>
    </citation>
    <scope>NUCLEOTIDE SEQUENCE [LARGE SCALE GENOMIC DNA]</scope>
    <source>
        <strain evidence="7">K81G1</strain>
    </source>
</reference>
<feature type="transmembrane region" description="Helical" evidence="6">
    <location>
        <begin position="252"/>
        <end position="274"/>
    </location>
</feature>
<evidence type="ECO:0000256" key="4">
    <source>
        <dbReference type="ARBA" id="ARBA00022989"/>
    </source>
</evidence>
<dbReference type="RefSeq" id="WP_144759356.1">
    <property type="nucleotide sequence ID" value="NZ_VMNW02000145.1"/>
</dbReference>
<evidence type="ECO:0000256" key="1">
    <source>
        <dbReference type="ARBA" id="ARBA00004141"/>
    </source>
</evidence>
<dbReference type="NCBIfam" id="TIGR03718">
    <property type="entry name" value="R_switched_Alx"/>
    <property type="match status" value="1"/>
</dbReference>
<dbReference type="Proteomes" id="UP000319769">
    <property type="component" value="Unassembled WGS sequence"/>
</dbReference>
<dbReference type="InterPro" id="IPR005496">
    <property type="entry name" value="Integral_membrane_TerC"/>
</dbReference>
<gene>
    <name evidence="7" type="ORF">FPZ12_043535</name>
</gene>
<feature type="transmembrane region" description="Helical" evidence="6">
    <location>
        <begin position="38"/>
        <end position="60"/>
    </location>
</feature>
<comment type="caution">
    <text evidence="7">The sequence shown here is derived from an EMBL/GenBank/DDBJ whole genome shotgun (WGS) entry which is preliminary data.</text>
</comment>
<protein>
    <submittedName>
        <fullName evidence="7">TerC/Alx family metal homeostasis membrane protein</fullName>
    </submittedName>
</protein>
<dbReference type="EMBL" id="VMNW02000145">
    <property type="protein sequence ID" value="KAA9149314.1"/>
    <property type="molecule type" value="Genomic_DNA"/>
</dbReference>
<feature type="transmembrane region" description="Helical" evidence="6">
    <location>
        <begin position="223"/>
        <end position="245"/>
    </location>
</feature>
<evidence type="ECO:0000256" key="2">
    <source>
        <dbReference type="ARBA" id="ARBA00007511"/>
    </source>
</evidence>
<keyword evidence="4 6" id="KW-1133">Transmembrane helix</keyword>
<dbReference type="OrthoDB" id="5242957at2"/>
<feature type="transmembrane region" description="Helical" evidence="6">
    <location>
        <begin position="131"/>
        <end position="148"/>
    </location>
</feature>
<feature type="transmembrane region" description="Helical" evidence="6">
    <location>
        <begin position="80"/>
        <end position="97"/>
    </location>
</feature>
<keyword evidence="5 6" id="KW-0472">Membrane</keyword>
<dbReference type="AlphaFoldDB" id="A0A5N0UKI2"/>
<feature type="transmembrane region" description="Helical" evidence="6">
    <location>
        <begin position="104"/>
        <end position="125"/>
    </location>
</feature>
<comment type="subcellular location">
    <subcellularLocation>
        <location evidence="1">Membrane</location>
        <topology evidence="1">Multi-pass membrane protein</topology>
    </subcellularLocation>
</comment>
<comment type="similarity">
    <text evidence="2">Belongs to the TerC family.</text>
</comment>
<sequence length="341" mass="36832">MSVPVWVWAATTAGLVLLVLGDLVLGSRRRKAVTVVRAACRLGFYVGLAVVFGLGIWVFAGGSHAAEFFGGYLTEYSLSVDNLFVFAIILAAFRVPAPHQERALLIGIVVALILRAAFITAGAVAINALAWIFYLFGAFLVYTAVNVARQGPGGDEEWTEPRVIGLVRRLYPTTEGFHGAKLTVRIDGRRWFTPMLFVTLAIGVTDLLFALDSIPAIFGITQQPFLVFTANAFALMALRVLYFLLGELLKKLIYLSYGLAAILAFIGVKLVFHALHENDLGWVNGGDPVPVPEFPVSVTLAVIAGILVLTTAASLIAARRDPAHEPALVTEAGRARRRASR</sequence>
<feature type="transmembrane region" description="Helical" evidence="6">
    <location>
        <begin position="294"/>
        <end position="318"/>
    </location>
</feature>
<organism evidence="7 8">
    <name type="scientific">Amycolatopsis acidicola</name>
    <dbReference type="NCBI Taxonomy" id="2596893"/>
    <lineage>
        <taxon>Bacteria</taxon>
        <taxon>Bacillati</taxon>
        <taxon>Actinomycetota</taxon>
        <taxon>Actinomycetes</taxon>
        <taxon>Pseudonocardiales</taxon>
        <taxon>Pseudonocardiaceae</taxon>
        <taxon>Amycolatopsis</taxon>
    </lineage>
</organism>
<dbReference type="PANTHER" id="PTHR30238">
    <property type="entry name" value="MEMBRANE BOUND PREDICTED REDOX MODULATOR"/>
    <property type="match status" value="1"/>
</dbReference>
<evidence type="ECO:0000256" key="3">
    <source>
        <dbReference type="ARBA" id="ARBA00022692"/>
    </source>
</evidence>
<accession>A0A5N0UKI2</accession>
<evidence type="ECO:0000313" key="8">
    <source>
        <dbReference type="Proteomes" id="UP000319769"/>
    </source>
</evidence>
<dbReference type="Pfam" id="PF03741">
    <property type="entry name" value="TerC"/>
    <property type="match status" value="1"/>
</dbReference>